<evidence type="ECO:0000256" key="1">
    <source>
        <dbReference type="SAM" id="MobiDB-lite"/>
    </source>
</evidence>
<protein>
    <submittedName>
        <fullName evidence="2">Uncharacterized protein</fullName>
    </submittedName>
</protein>
<dbReference type="EMBL" id="CAJOBD010004289">
    <property type="protein sequence ID" value="CAF3988479.1"/>
    <property type="molecule type" value="Genomic_DNA"/>
</dbReference>
<feature type="compositionally biased region" description="Polar residues" evidence="1">
    <location>
        <begin position="67"/>
        <end position="77"/>
    </location>
</feature>
<dbReference type="AlphaFoldDB" id="A0A819N1T6"/>
<sequence>MVAKVNLFNLVYRVSQDGYLERARIVFAIENEMETEERILPRNKYWTNVDGERYLQVEEVNEKDFLAQNNNDETGANNEKEKLKQKHSSENTTEL</sequence>
<feature type="region of interest" description="Disordered" evidence="1">
    <location>
        <begin position="64"/>
        <end position="95"/>
    </location>
</feature>
<organism evidence="2 3">
    <name type="scientific">Rotaria sordida</name>
    <dbReference type="NCBI Taxonomy" id="392033"/>
    <lineage>
        <taxon>Eukaryota</taxon>
        <taxon>Metazoa</taxon>
        <taxon>Spiralia</taxon>
        <taxon>Gnathifera</taxon>
        <taxon>Rotifera</taxon>
        <taxon>Eurotatoria</taxon>
        <taxon>Bdelloidea</taxon>
        <taxon>Philodinida</taxon>
        <taxon>Philodinidae</taxon>
        <taxon>Rotaria</taxon>
    </lineage>
</organism>
<reference evidence="2" key="1">
    <citation type="submission" date="2021-02" db="EMBL/GenBank/DDBJ databases">
        <authorList>
            <person name="Nowell W R."/>
        </authorList>
    </citation>
    <scope>NUCLEOTIDE SEQUENCE</scope>
</reference>
<comment type="caution">
    <text evidence="2">The sequence shown here is derived from an EMBL/GenBank/DDBJ whole genome shotgun (WGS) entry which is preliminary data.</text>
</comment>
<dbReference type="Proteomes" id="UP000663836">
    <property type="component" value="Unassembled WGS sequence"/>
</dbReference>
<accession>A0A819N1T6</accession>
<gene>
    <name evidence="2" type="ORF">JBS370_LOCUS25586</name>
</gene>
<evidence type="ECO:0000313" key="3">
    <source>
        <dbReference type="Proteomes" id="UP000663836"/>
    </source>
</evidence>
<name>A0A819N1T6_9BILA</name>
<proteinExistence type="predicted"/>
<evidence type="ECO:0000313" key="2">
    <source>
        <dbReference type="EMBL" id="CAF3988479.1"/>
    </source>
</evidence>